<dbReference type="InterPro" id="IPR051015">
    <property type="entry name" value="EvgA-like"/>
</dbReference>
<dbReference type="PANTHER" id="PTHR45566">
    <property type="entry name" value="HTH-TYPE TRANSCRIPTIONAL REGULATOR YHJB-RELATED"/>
    <property type="match status" value="1"/>
</dbReference>
<dbReference type="SUPFAM" id="SSF46894">
    <property type="entry name" value="C-terminal effector domain of the bipartite response regulators"/>
    <property type="match status" value="1"/>
</dbReference>
<accession>A0ABV7JHL6</accession>
<evidence type="ECO:0000259" key="4">
    <source>
        <dbReference type="PROSITE" id="PS50043"/>
    </source>
</evidence>
<dbReference type="PROSITE" id="PS50043">
    <property type="entry name" value="HTH_LUXR_2"/>
    <property type="match status" value="1"/>
</dbReference>
<dbReference type="SMART" id="SM00421">
    <property type="entry name" value="HTH_LUXR"/>
    <property type="match status" value="1"/>
</dbReference>
<gene>
    <name evidence="6" type="ORF">ACFOET_01160</name>
</gene>
<dbReference type="InterPro" id="IPR058245">
    <property type="entry name" value="NreC/VraR/RcsB-like_REC"/>
</dbReference>
<keyword evidence="1 3" id="KW-0597">Phosphoprotein</keyword>
<evidence type="ECO:0000313" key="6">
    <source>
        <dbReference type="EMBL" id="MFC3196211.1"/>
    </source>
</evidence>
<dbReference type="RefSeq" id="WP_379018705.1">
    <property type="nucleotide sequence ID" value="NZ_JBHRTA010000004.1"/>
</dbReference>
<dbReference type="Pfam" id="PF00072">
    <property type="entry name" value="Response_reg"/>
    <property type="match status" value="1"/>
</dbReference>
<feature type="domain" description="HTH luxR-type" evidence="4">
    <location>
        <begin position="149"/>
        <end position="214"/>
    </location>
</feature>
<evidence type="ECO:0000256" key="1">
    <source>
        <dbReference type="ARBA" id="ARBA00022553"/>
    </source>
</evidence>
<name>A0ABV7JHL6_9SPHI</name>
<feature type="modified residue" description="4-aspartylphosphate" evidence="3">
    <location>
        <position position="62"/>
    </location>
</feature>
<dbReference type="PROSITE" id="PS50110">
    <property type="entry name" value="RESPONSE_REGULATORY"/>
    <property type="match status" value="1"/>
</dbReference>
<feature type="domain" description="Response regulatory" evidence="5">
    <location>
        <begin position="11"/>
        <end position="128"/>
    </location>
</feature>
<dbReference type="PANTHER" id="PTHR45566:SF2">
    <property type="entry name" value="NARL SUBFAMILY"/>
    <property type="match status" value="1"/>
</dbReference>
<evidence type="ECO:0000256" key="3">
    <source>
        <dbReference type="PROSITE-ProRule" id="PRU00169"/>
    </source>
</evidence>
<evidence type="ECO:0000256" key="2">
    <source>
        <dbReference type="ARBA" id="ARBA00023125"/>
    </source>
</evidence>
<dbReference type="Pfam" id="PF00196">
    <property type="entry name" value="GerE"/>
    <property type="match status" value="1"/>
</dbReference>
<dbReference type="SUPFAM" id="SSF52172">
    <property type="entry name" value="CheY-like"/>
    <property type="match status" value="1"/>
</dbReference>
<dbReference type="CDD" id="cd17535">
    <property type="entry name" value="REC_NarL-like"/>
    <property type="match status" value="1"/>
</dbReference>
<dbReference type="Gene3D" id="3.40.50.2300">
    <property type="match status" value="1"/>
</dbReference>
<reference evidence="7" key="1">
    <citation type="journal article" date="2019" name="Int. J. Syst. Evol. Microbiol.">
        <title>The Global Catalogue of Microorganisms (GCM) 10K type strain sequencing project: providing services to taxonomists for standard genome sequencing and annotation.</title>
        <authorList>
            <consortium name="The Broad Institute Genomics Platform"/>
            <consortium name="The Broad Institute Genome Sequencing Center for Infectious Disease"/>
            <person name="Wu L."/>
            <person name="Ma J."/>
        </authorList>
    </citation>
    <scope>NUCLEOTIDE SEQUENCE [LARGE SCALE GENOMIC DNA]</scope>
    <source>
        <strain evidence="7">KCTC 52416</strain>
    </source>
</reference>
<dbReference type="EMBL" id="JBHRTA010000004">
    <property type="protein sequence ID" value="MFC3196211.1"/>
    <property type="molecule type" value="Genomic_DNA"/>
</dbReference>
<organism evidence="6 7">
    <name type="scientific">Parapedobacter deserti</name>
    <dbReference type="NCBI Taxonomy" id="1912957"/>
    <lineage>
        <taxon>Bacteria</taxon>
        <taxon>Pseudomonadati</taxon>
        <taxon>Bacteroidota</taxon>
        <taxon>Sphingobacteriia</taxon>
        <taxon>Sphingobacteriales</taxon>
        <taxon>Sphingobacteriaceae</taxon>
        <taxon>Parapedobacter</taxon>
    </lineage>
</organism>
<dbReference type="InterPro" id="IPR016032">
    <property type="entry name" value="Sig_transdc_resp-reg_C-effctor"/>
</dbReference>
<evidence type="ECO:0000313" key="7">
    <source>
        <dbReference type="Proteomes" id="UP001595526"/>
    </source>
</evidence>
<sequence length="214" mass="24195">MGNSLANIQRNIFLTYSHEIIGVAMKWLLEKYFPMSIIGEARNFQETLNDLPKKEYDLVVLDAEIADSTHLLGVVEHIKSLSPKTRILIFSELDEAIYGPKYIAFGTNGYLAKNADIDSIVEAIKIALDGETEVYKRDKIEETSNEFVKSNLSDTLSQREAQIAELLVKGTTLTEISKKIGLRDTTISTYKKRIFEKVGVKTLSDLIAVWKIYK</sequence>
<keyword evidence="7" id="KW-1185">Reference proteome</keyword>
<comment type="caution">
    <text evidence="6">The sequence shown here is derived from an EMBL/GenBank/DDBJ whole genome shotgun (WGS) entry which is preliminary data.</text>
</comment>
<dbReference type="InterPro" id="IPR000792">
    <property type="entry name" value="Tscrpt_reg_LuxR_C"/>
</dbReference>
<proteinExistence type="predicted"/>
<keyword evidence="2" id="KW-0238">DNA-binding</keyword>
<dbReference type="PRINTS" id="PR00038">
    <property type="entry name" value="HTHLUXR"/>
</dbReference>
<protein>
    <submittedName>
        <fullName evidence="6">LuxR C-terminal-related transcriptional regulator</fullName>
    </submittedName>
</protein>
<dbReference type="InterPro" id="IPR011006">
    <property type="entry name" value="CheY-like_superfamily"/>
</dbReference>
<evidence type="ECO:0000259" key="5">
    <source>
        <dbReference type="PROSITE" id="PS50110"/>
    </source>
</evidence>
<dbReference type="Proteomes" id="UP001595526">
    <property type="component" value="Unassembled WGS sequence"/>
</dbReference>
<dbReference type="InterPro" id="IPR001789">
    <property type="entry name" value="Sig_transdc_resp-reg_receiver"/>
</dbReference>